<proteinExistence type="predicted"/>
<name>A0AAV0UKS8_9STRA</name>
<protein>
    <recommendedName>
        <fullName evidence="3">C2 domain-containing protein</fullName>
    </recommendedName>
</protein>
<dbReference type="AlphaFoldDB" id="A0AAV0UKS8"/>
<comment type="caution">
    <text evidence="1">The sequence shown here is derived from an EMBL/GenBank/DDBJ whole genome shotgun (WGS) entry which is preliminary data.</text>
</comment>
<dbReference type="EMBL" id="CANTFM010001199">
    <property type="protein sequence ID" value="CAI5736503.1"/>
    <property type="molecule type" value="Genomic_DNA"/>
</dbReference>
<reference evidence="1" key="1">
    <citation type="submission" date="2022-12" db="EMBL/GenBank/DDBJ databases">
        <authorList>
            <person name="Webb A."/>
        </authorList>
    </citation>
    <scope>NUCLEOTIDE SEQUENCE</scope>
    <source>
        <strain evidence="1">Pd1</strain>
    </source>
</reference>
<gene>
    <name evidence="1" type="ORF">PDE001_LOCUS6325</name>
</gene>
<evidence type="ECO:0000313" key="2">
    <source>
        <dbReference type="Proteomes" id="UP001162029"/>
    </source>
</evidence>
<dbReference type="Gene3D" id="2.60.40.150">
    <property type="entry name" value="C2 domain"/>
    <property type="match status" value="1"/>
</dbReference>
<sequence length="239" mass="27099">MDRKRLCVEVAGARNLESSQSVDAYCVVGLCDVKVKKHRSSSPSWAHVAEFVMPVRPASVRLVVQLYCEKNFFFDMFPSTSSNVSDEEEEVKVINEAALTTKKENNLLVTKPRKDFVNGWKGVHDSDSDDVVTLSEEEDEDVDEINDEENVWPLMEEEAAGAVGNCDDEMLGVVELNLSLLCKPSRPVTDSWYSLGGTRTGEVRIRTIWYERGVRPFTAQDRDMLFDRTFESFDSETHE</sequence>
<dbReference type="SUPFAM" id="SSF49562">
    <property type="entry name" value="C2 domain (Calcium/lipid-binding domain, CaLB)"/>
    <property type="match status" value="1"/>
</dbReference>
<accession>A0AAV0UKS8</accession>
<evidence type="ECO:0000313" key="1">
    <source>
        <dbReference type="EMBL" id="CAI5736503.1"/>
    </source>
</evidence>
<keyword evidence="2" id="KW-1185">Reference proteome</keyword>
<organism evidence="1 2">
    <name type="scientific">Peronospora destructor</name>
    <dbReference type="NCBI Taxonomy" id="86335"/>
    <lineage>
        <taxon>Eukaryota</taxon>
        <taxon>Sar</taxon>
        <taxon>Stramenopiles</taxon>
        <taxon>Oomycota</taxon>
        <taxon>Peronosporomycetes</taxon>
        <taxon>Peronosporales</taxon>
        <taxon>Peronosporaceae</taxon>
        <taxon>Peronospora</taxon>
    </lineage>
</organism>
<dbReference type="Proteomes" id="UP001162029">
    <property type="component" value="Unassembled WGS sequence"/>
</dbReference>
<dbReference type="InterPro" id="IPR035892">
    <property type="entry name" value="C2_domain_sf"/>
</dbReference>
<evidence type="ECO:0008006" key="3">
    <source>
        <dbReference type="Google" id="ProtNLM"/>
    </source>
</evidence>